<name>A0A2L0ESR6_SORCE</name>
<comment type="similarity">
    <text evidence="1">Belongs to the membrane fusion protein (MFP) (TC 8.A.1) family.</text>
</comment>
<dbReference type="OrthoDB" id="9784484at2"/>
<accession>A0A2L0ESR6</accession>
<feature type="domain" description="CusB-like beta-barrel" evidence="3">
    <location>
        <begin position="218"/>
        <end position="294"/>
    </location>
</feature>
<dbReference type="GO" id="GO:1990281">
    <property type="term" value="C:efflux pump complex"/>
    <property type="evidence" value="ECO:0007669"/>
    <property type="project" value="TreeGrafter"/>
</dbReference>
<dbReference type="EMBL" id="CP012673">
    <property type="protein sequence ID" value="AUX42324.1"/>
    <property type="molecule type" value="Genomic_DNA"/>
</dbReference>
<evidence type="ECO:0000256" key="1">
    <source>
        <dbReference type="ARBA" id="ARBA00009477"/>
    </source>
</evidence>
<dbReference type="InterPro" id="IPR058625">
    <property type="entry name" value="MdtA-like_BSH"/>
</dbReference>
<sequence>MSGRPRRVWRWLLGFTVAVATSAVLLRQNFAGPAPIDPALVVTARRGNLTLEILETGKIEAREQIELKSKVAGQVAQVLVDEGDQVKKGQLLLVLDATDHQREVTRAEAELAQARAGVAFAKTSLDRVTAGVAGNVIPASELDMSKHTLVAKDISVRLAQVALVAARDRLAYTKIASPIDGTVIQRNIEPGEVVTPGVESTFDGKALLTVANLATLVVTVELNQIDVVKVRLGQPATLTLDALPGRTYEAKITKIAPASVRAQGREVDVFPVEAELVSVDGSIKPGMTADVRVRIEENPSVISLPIEAIVEENGKTFVTRVVGPPGGKPSTEKVEVATGARSDHAVEVVSGLEEGSRVLIDPASAAPNEAQM</sequence>
<evidence type="ECO:0000259" key="3">
    <source>
        <dbReference type="Pfam" id="PF25954"/>
    </source>
</evidence>
<evidence type="ECO:0000259" key="2">
    <source>
        <dbReference type="Pfam" id="PF25917"/>
    </source>
</evidence>
<dbReference type="SUPFAM" id="SSF111369">
    <property type="entry name" value="HlyD-like secretion proteins"/>
    <property type="match status" value="1"/>
</dbReference>
<protein>
    <submittedName>
        <fullName evidence="4">Uncharacterized protein</fullName>
    </submittedName>
</protein>
<dbReference type="Gene3D" id="2.40.30.170">
    <property type="match status" value="1"/>
</dbReference>
<dbReference type="Gene3D" id="1.10.287.470">
    <property type="entry name" value="Helix hairpin bin"/>
    <property type="match status" value="1"/>
</dbReference>
<gene>
    <name evidence="4" type="ORF">SOCE26_037540</name>
</gene>
<dbReference type="Proteomes" id="UP000238348">
    <property type="component" value="Chromosome"/>
</dbReference>
<dbReference type="InterPro" id="IPR006143">
    <property type="entry name" value="RND_pump_MFP"/>
</dbReference>
<dbReference type="RefSeq" id="WP_104987303.1">
    <property type="nucleotide sequence ID" value="NZ_CP012673.1"/>
</dbReference>
<dbReference type="PANTHER" id="PTHR30469">
    <property type="entry name" value="MULTIDRUG RESISTANCE PROTEIN MDTA"/>
    <property type="match status" value="1"/>
</dbReference>
<dbReference type="Gene3D" id="2.40.50.100">
    <property type="match status" value="1"/>
</dbReference>
<proteinExistence type="inferred from homology"/>
<dbReference type="GO" id="GO:0015562">
    <property type="term" value="F:efflux transmembrane transporter activity"/>
    <property type="evidence" value="ECO:0007669"/>
    <property type="project" value="TreeGrafter"/>
</dbReference>
<organism evidence="4 5">
    <name type="scientific">Sorangium cellulosum</name>
    <name type="common">Polyangium cellulosum</name>
    <dbReference type="NCBI Taxonomy" id="56"/>
    <lineage>
        <taxon>Bacteria</taxon>
        <taxon>Pseudomonadati</taxon>
        <taxon>Myxococcota</taxon>
        <taxon>Polyangia</taxon>
        <taxon>Polyangiales</taxon>
        <taxon>Polyangiaceae</taxon>
        <taxon>Sorangium</taxon>
    </lineage>
</organism>
<dbReference type="AlphaFoldDB" id="A0A2L0ESR6"/>
<feature type="domain" description="Multidrug resistance protein MdtA-like barrel-sandwich hybrid" evidence="2">
    <location>
        <begin position="63"/>
        <end position="198"/>
    </location>
</feature>
<evidence type="ECO:0000313" key="4">
    <source>
        <dbReference type="EMBL" id="AUX42324.1"/>
    </source>
</evidence>
<evidence type="ECO:0000313" key="5">
    <source>
        <dbReference type="Proteomes" id="UP000238348"/>
    </source>
</evidence>
<dbReference type="Gene3D" id="2.40.420.20">
    <property type="match status" value="1"/>
</dbReference>
<dbReference type="Pfam" id="PF25917">
    <property type="entry name" value="BSH_RND"/>
    <property type="match status" value="1"/>
</dbReference>
<dbReference type="InterPro" id="IPR058792">
    <property type="entry name" value="Beta-barrel_RND_2"/>
</dbReference>
<dbReference type="NCBIfam" id="TIGR01730">
    <property type="entry name" value="RND_mfp"/>
    <property type="match status" value="1"/>
</dbReference>
<dbReference type="Pfam" id="PF25954">
    <property type="entry name" value="Beta-barrel_RND_2"/>
    <property type="match status" value="1"/>
</dbReference>
<reference evidence="4 5" key="1">
    <citation type="submission" date="2015-09" db="EMBL/GenBank/DDBJ databases">
        <title>Sorangium comparison.</title>
        <authorList>
            <person name="Zaburannyi N."/>
            <person name="Bunk B."/>
            <person name="Overmann J."/>
            <person name="Mueller R."/>
        </authorList>
    </citation>
    <scope>NUCLEOTIDE SEQUENCE [LARGE SCALE GENOMIC DNA]</scope>
    <source>
        <strain evidence="4 5">So ce26</strain>
    </source>
</reference>